<dbReference type="Proteomes" id="UP001611548">
    <property type="component" value="Unassembled WGS sequence"/>
</dbReference>
<evidence type="ECO:0000259" key="2">
    <source>
        <dbReference type="Pfam" id="PF01979"/>
    </source>
</evidence>
<dbReference type="Gene3D" id="2.30.40.10">
    <property type="entry name" value="Urease, subunit C, domain 1"/>
    <property type="match status" value="2"/>
</dbReference>
<dbReference type="Gene3D" id="3.20.20.140">
    <property type="entry name" value="Metal-dependent hydrolases"/>
    <property type="match status" value="1"/>
</dbReference>
<proteinExistence type="predicted"/>
<dbReference type="PANTHER" id="PTHR43794:SF11">
    <property type="entry name" value="AMIDOHYDROLASE-RELATED DOMAIN-CONTAINING PROTEIN"/>
    <property type="match status" value="1"/>
</dbReference>
<dbReference type="InterPro" id="IPR006680">
    <property type="entry name" value="Amidohydro-rel"/>
</dbReference>
<gene>
    <name evidence="3" type="ORF">ACH429_19960</name>
</gene>
<dbReference type="PANTHER" id="PTHR43794">
    <property type="entry name" value="AMINOHYDROLASE SSNA-RELATED"/>
    <property type="match status" value="1"/>
</dbReference>
<reference evidence="3 4" key="1">
    <citation type="submission" date="2024-10" db="EMBL/GenBank/DDBJ databases">
        <title>The Natural Products Discovery Center: Release of the First 8490 Sequenced Strains for Exploring Actinobacteria Biosynthetic Diversity.</title>
        <authorList>
            <person name="Kalkreuter E."/>
            <person name="Kautsar S.A."/>
            <person name="Yang D."/>
            <person name="Bader C.D."/>
            <person name="Teijaro C.N."/>
            <person name="Fluegel L."/>
            <person name="Davis C.M."/>
            <person name="Simpson J.R."/>
            <person name="Lauterbach L."/>
            <person name="Steele A.D."/>
            <person name="Gui C."/>
            <person name="Meng S."/>
            <person name="Li G."/>
            <person name="Viehrig K."/>
            <person name="Ye F."/>
            <person name="Su P."/>
            <person name="Kiefer A.F."/>
            <person name="Nichols A."/>
            <person name="Cepeda A.J."/>
            <person name="Yan W."/>
            <person name="Fan B."/>
            <person name="Jiang Y."/>
            <person name="Adhikari A."/>
            <person name="Zheng C.-J."/>
            <person name="Schuster L."/>
            <person name="Cowan T.M."/>
            <person name="Smanski M.J."/>
            <person name="Chevrette M.G."/>
            <person name="De Carvalho L.P.S."/>
            <person name="Shen B."/>
        </authorList>
    </citation>
    <scope>NUCLEOTIDE SEQUENCE [LARGE SCALE GENOMIC DNA]</scope>
    <source>
        <strain evidence="3 4">NPDC020327</strain>
    </source>
</reference>
<evidence type="ECO:0000313" key="4">
    <source>
        <dbReference type="Proteomes" id="UP001611548"/>
    </source>
</evidence>
<evidence type="ECO:0000313" key="3">
    <source>
        <dbReference type="EMBL" id="MFI1966351.1"/>
    </source>
</evidence>
<accession>A0ABW7UXB5</accession>
<dbReference type="InterPro" id="IPR032466">
    <property type="entry name" value="Metal_Hydrolase"/>
</dbReference>
<dbReference type="SUPFAM" id="SSF51338">
    <property type="entry name" value="Composite domain of metallo-dependent hydrolases"/>
    <property type="match status" value="1"/>
</dbReference>
<dbReference type="InterPro" id="IPR011059">
    <property type="entry name" value="Metal-dep_hydrolase_composite"/>
</dbReference>
<keyword evidence="1" id="KW-0378">Hydrolase</keyword>
<organism evidence="3 4">
    <name type="scientific">Streptomyces pathocidini</name>
    <dbReference type="NCBI Taxonomy" id="1650571"/>
    <lineage>
        <taxon>Bacteria</taxon>
        <taxon>Bacillati</taxon>
        <taxon>Actinomycetota</taxon>
        <taxon>Actinomycetes</taxon>
        <taxon>Kitasatosporales</taxon>
        <taxon>Streptomycetaceae</taxon>
        <taxon>Streptomyces</taxon>
    </lineage>
</organism>
<dbReference type="RefSeq" id="WP_055470533.1">
    <property type="nucleotide sequence ID" value="NZ_JBIRWE010000008.1"/>
</dbReference>
<keyword evidence="4" id="KW-1185">Reference proteome</keyword>
<name>A0ABW7UXB5_9ACTN</name>
<sequence>MPPIDTLDGPRFALRGRVVTMNARDSVLEDGVLYIDRGVIDAVLPAIAAPPEGYEDVVPAESGGTLYPGLIELHNHLAYDVLELWQVPRRFTNRSQWGGSSNPDYGRLVTGPMQVLGRDPEAMPAVVRYVEAKALVNGTTTSQGIALFSNAGSRRMYRGVVRNIEATDDPALPEAKSRIADVEAADARRFLARLQGPNRLFLHLAEGVDARARKHFLALEFEPGRWAITDNLVGIHCAALTAEDFGVLAGHGGSMVWSPLSNLLLYGGTADIAAAKAAGLLIGLGSDWSVSGSKGLLGELKAARLAADLAAERDPTRGGPVLSDRELVVMATRDAARILRWDRVLGSLEPGKRADLIAVAGAAGDPYGALVGARDVDITLVAVDGVPRYGTTRLMEALTPDPGDLEFLAKQAPQDRAVQLRQASADPVVAGLTLADAADRLTAALATLPARAARERDAGTALGGPIGSTPRWNLALDEIQSTGSELRHRLPLPHSAARTPSGPVIDAAGEVAEEDVSDALELDALTAALHPDFLESLRTQVNLPPSYGTRLSGLLT</sequence>
<dbReference type="EMBL" id="JBIRWE010000008">
    <property type="protein sequence ID" value="MFI1966351.1"/>
    <property type="molecule type" value="Genomic_DNA"/>
</dbReference>
<evidence type="ECO:0000256" key="1">
    <source>
        <dbReference type="ARBA" id="ARBA00022801"/>
    </source>
</evidence>
<feature type="domain" description="Amidohydrolase-related" evidence="2">
    <location>
        <begin position="230"/>
        <end position="385"/>
    </location>
</feature>
<protein>
    <submittedName>
        <fullName evidence="3">Amidohydrolase family protein</fullName>
    </submittedName>
</protein>
<dbReference type="SUPFAM" id="SSF51556">
    <property type="entry name" value="Metallo-dependent hydrolases"/>
    <property type="match status" value="1"/>
</dbReference>
<dbReference type="Pfam" id="PF01979">
    <property type="entry name" value="Amidohydro_1"/>
    <property type="match status" value="1"/>
</dbReference>
<dbReference type="InterPro" id="IPR050287">
    <property type="entry name" value="MTA/SAH_deaminase"/>
</dbReference>
<comment type="caution">
    <text evidence="3">The sequence shown here is derived from an EMBL/GenBank/DDBJ whole genome shotgun (WGS) entry which is preliminary data.</text>
</comment>